<organism evidence="1 2">
    <name type="scientific">Kosakonia arachidis</name>
    <dbReference type="NCBI Taxonomy" id="551989"/>
    <lineage>
        <taxon>Bacteria</taxon>
        <taxon>Pseudomonadati</taxon>
        <taxon>Pseudomonadota</taxon>
        <taxon>Gammaproteobacteria</taxon>
        <taxon>Enterobacterales</taxon>
        <taxon>Enterobacteriaceae</taxon>
        <taxon>Kosakonia</taxon>
    </lineage>
</organism>
<dbReference type="AlphaFoldDB" id="A0A1I7DY43"/>
<sequence length="91" mass="10742">MNYINRISSNPWDYTLYQIIDGGFVLKVIFSEGVYKVDIERYFLFAADEIIKPLDAEYMKVLLESIRCDYARFQSQEITKESVSDWLCYCG</sequence>
<dbReference type="OrthoDB" id="4691918at2"/>
<evidence type="ECO:0000313" key="1">
    <source>
        <dbReference type="EMBL" id="SFU16592.1"/>
    </source>
</evidence>
<dbReference type="Proteomes" id="UP000199187">
    <property type="component" value="Unassembled WGS sequence"/>
</dbReference>
<proteinExistence type="predicted"/>
<evidence type="ECO:0000313" key="2">
    <source>
        <dbReference type="Proteomes" id="UP000199187"/>
    </source>
</evidence>
<keyword evidence="2" id="KW-1185">Reference proteome</keyword>
<dbReference type="RefSeq" id="WP_139234442.1">
    <property type="nucleotide sequence ID" value="NZ_CP045300.1"/>
</dbReference>
<reference evidence="2" key="1">
    <citation type="submission" date="2016-10" db="EMBL/GenBank/DDBJ databases">
        <authorList>
            <person name="Varghese N."/>
            <person name="Submissions S."/>
        </authorList>
    </citation>
    <scope>NUCLEOTIDE SEQUENCE [LARGE SCALE GENOMIC DNA]</scope>
    <source>
        <strain evidence="2">Ah-143</strain>
    </source>
</reference>
<protein>
    <submittedName>
        <fullName evidence="1">Uncharacterized protein</fullName>
    </submittedName>
</protein>
<dbReference type="EMBL" id="FPAU01000007">
    <property type="protein sequence ID" value="SFU16592.1"/>
    <property type="molecule type" value="Genomic_DNA"/>
</dbReference>
<accession>A0A1I7DY43</accession>
<name>A0A1I7DY43_9ENTR</name>
<gene>
    <name evidence="1" type="ORF">SAMN05192562_107167</name>
</gene>